<dbReference type="PATRIC" id="fig|1444770.3.peg.1077"/>
<dbReference type="OrthoDB" id="5297623at2"/>
<gene>
    <name evidence="1" type="ORF">AF72_04460</name>
    <name evidence="2" type="ORF">LPH55_06605</name>
</gene>
<comment type="caution">
    <text evidence="1">The sequence shown here is derived from an EMBL/GenBank/DDBJ whole genome shotgun (WGS) entry which is preliminary data.</text>
</comment>
<organism evidence="1 3">
    <name type="scientific">Xylella taiwanensis</name>
    <dbReference type="NCBI Taxonomy" id="1444770"/>
    <lineage>
        <taxon>Bacteria</taxon>
        <taxon>Pseudomonadati</taxon>
        <taxon>Pseudomonadota</taxon>
        <taxon>Gammaproteobacteria</taxon>
        <taxon>Lysobacterales</taxon>
        <taxon>Lysobacteraceae</taxon>
        <taxon>Xylella</taxon>
    </lineage>
</organism>
<dbReference type="KEGG" id="xtw:AB672_01855"/>
<accession>Z9JL58</accession>
<dbReference type="GeneID" id="68900019"/>
<reference evidence="2" key="2">
    <citation type="submission" date="2021-11" db="EMBL/GenBank/DDBJ databases">
        <title>Genome sequence of Xylella taiwanensis PLS432.</title>
        <authorList>
            <person name="Weng L.-W."/>
            <person name="Su C.-C."/>
            <person name="Tsai C.-W."/>
            <person name="Kuo C.-H."/>
        </authorList>
    </citation>
    <scope>NUCLEOTIDE SEQUENCE</scope>
    <source>
        <strain evidence="2">PLS432</strain>
    </source>
</reference>
<dbReference type="RefSeq" id="WP_038270735.1">
    <property type="nucleotide sequence ID" value="NZ_CP053627.1"/>
</dbReference>
<dbReference type="InterPro" id="IPR003718">
    <property type="entry name" value="OsmC/Ohr_fam"/>
</dbReference>
<dbReference type="PANTHER" id="PTHR35368:SF1">
    <property type="entry name" value="HYDROPEROXIDE REDUCTASE"/>
    <property type="match status" value="1"/>
</dbReference>
<dbReference type="STRING" id="1444770.AF72_04460"/>
<keyword evidence="4" id="KW-1185">Reference proteome</keyword>
<evidence type="ECO:0000313" key="1">
    <source>
        <dbReference type="EMBL" id="EWS78521.1"/>
    </source>
</evidence>
<dbReference type="Proteomes" id="UP000020406">
    <property type="component" value="Unassembled WGS sequence"/>
</dbReference>
<evidence type="ECO:0000313" key="2">
    <source>
        <dbReference type="EMBL" id="MCD8473137.1"/>
    </source>
</evidence>
<evidence type="ECO:0000313" key="3">
    <source>
        <dbReference type="Proteomes" id="UP000020406"/>
    </source>
</evidence>
<dbReference type="InterPro" id="IPR036102">
    <property type="entry name" value="OsmC/Ohrsf"/>
</dbReference>
<reference evidence="1 3" key="1">
    <citation type="journal article" date="2014" name="Genome Announc.">
        <title>Draft Genome Sequence of Xylella fastidiosa Pear Leaf Scorch Strain in Taiwan.</title>
        <authorList>
            <person name="Su C.C."/>
            <person name="Deng W.L."/>
            <person name="Jan F.J."/>
            <person name="Chang C.J."/>
            <person name="Huang H."/>
            <person name="Chen J."/>
        </authorList>
    </citation>
    <scope>NUCLEOTIDE SEQUENCE [LARGE SCALE GENOMIC DNA]</scope>
    <source>
        <strain evidence="1 3">PLS229</strain>
    </source>
</reference>
<protein>
    <submittedName>
        <fullName evidence="1">OsmC family protein</fullName>
    </submittedName>
</protein>
<proteinExistence type="predicted"/>
<evidence type="ECO:0000313" key="4">
    <source>
        <dbReference type="Proteomes" id="UP001430701"/>
    </source>
</evidence>
<dbReference type="EMBL" id="JDSQ01000006">
    <property type="protein sequence ID" value="EWS78521.1"/>
    <property type="molecule type" value="Genomic_DNA"/>
</dbReference>
<name>Z9JL58_9GAMM</name>
<dbReference type="eggNOG" id="COG1765">
    <property type="taxonomic scope" value="Bacteria"/>
</dbReference>
<dbReference type="SUPFAM" id="SSF82784">
    <property type="entry name" value="OsmC-like"/>
    <property type="match status" value="1"/>
</dbReference>
<dbReference type="Proteomes" id="UP001430701">
    <property type="component" value="Unassembled WGS sequence"/>
</dbReference>
<dbReference type="InterPro" id="IPR052924">
    <property type="entry name" value="OsmC/Ohr_hydroprdx_reductase"/>
</dbReference>
<dbReference type="EMBL" id="JAJPPU010000002">
    <property type="protein sequence ID" value="MCD8473137.1"/>
    <property type="molecule type" value="Genomic_DNA"/>
</dbReference>
<dbReference type="Gene3D" id="3.30.300.20">
    <property type="match status" value="1"/>
</dbReference>
<sequence>MTTTSLNGVDLNVLAEAGKAGRANREATKFTLSLNGTWNGGSKLTATTGAAVMGGQRDEARAGRFTLVSDEPVPLGTDAGPNSVEYLLQALASCYTVGIAMIAAQRGIALEGVRLELEADVDPSVPPGVNQVRVKVHAKSPNASHEQLQAMIAAVEQASTLRDTLVRPVDVITTFAD</sequence>
<dbReference type="AlphaFoldDB" id="Z9JL58"/>
<dbReference type="Pfam" id="PF02566">
    <property type="entry name" value="OsmC"/>
    <property type="match status" value="1"/>
</dbReference>
<dbReference type="InterPro" id="IPR015946">
    <property type="entry name" value="KH_dom-like_a/b"/>
</dbReference>
<dbReference type="PANTHER" id="PTHR35368">
    <property type="entry name" value="HYDROPEROXIDE REDUCTASE"/>
    <property type="match status" value="1"/>
</dbReference>